<feature type="domain" description="HAT C-terminal dimerisation" evidence="2">
    <location>
        <begin position="166"/>
        <end position="202"/>
    </location>
</feature>
<name>A0A438IQW6_VITVI</name>
<dbReference type="Pfam" id="PF05699">
    <property type="entry name" value="Dimer_Tnp_hAT"/>
    <property type="match status" value="1"/>
</dbReference>
<accession>A0A438IQW6</accession>
<reference evidence="3 4" key="1">
    <citation type="journal article" date="2018" name="PLoS Genet.">
        <title>Population sequencing reveals clonal diversity and ancestral inbreeding in the grapevine cultivar Chardonnay.</title>
        <authorList>
            <person name="Roach M.J."/>
            <person name="Johnson D.L."/>
            <person name="Bohlmann J."/>
            <person name="van Vuuren H.J."/>
            <person name="Jones S.J."/>
            <person name="Pretorius I.S."/>
            <person name="Schmidt S.A."/>
            <person name="Borneman A.R."/>
        </authorList>
    </citation>
    <scope>NUCLEOTIDE SEQUENCE [LARGE SCALE GENOMIC DNA]</scope>
    <source>
        <strain evidence="4">cv. Chardonnay</strain>
        <tissue evidence="3">Leaf</tissue>
    </source>
</reference>
<dbReference type="PANTHER" id="PTHR32166">
    <property type="entry name" value="OSJNBA0013A04.12 PROTEIN"/>
    <property type="match status" value="1"/>
</dbReference>
<comment type="caution">
    <text evidence="3">The sequence shown here is derived from an EMBL/GenBank/DDBJ whole genome shotgun (WGS) entry which is preliminary data.</text>
</comment>
<dbReference type="GO" id="GO:0046983">
    <property type="term" value="F:protein dimerization activity"/>
    <property type="evidence" value="ECO:0007669"/>
    <property type="project" value="InterPro"/>
</dbReference>
<dbReference type="InterPro" id="IPR008906">
    <property type="entry name" value="HATC_C_dom"/>
</dbReference>
<feature type="compositionally biased region" description="Polar residues" evidence="1">
    <location>
        <begin position="267"/>
        <end position="285"/>
    </location>
</feature>
<evidence type="ECO:0000259" key="2">
    <source>
        <dbReference type="Pfam" id="PF05699"/>
    </source>
</evidence>
<dbReference type="InterPro" id="IPR012337">
    <property type="entry name" value="RNaseH-like_sf"/>
</dbReference>
<evidence type="ECO:0000313" key="4">
    <source>
        <dbReference type="Proteomes" id="UP000288805"/>
    </source>
</evidence>
<feature type="region of interest" description="Disordered" evidence="1">
    <location>
        <begin position="249"/>
        <end position="308"/>
    </location>
</feature>
<dbReference type="EMBL" id="QGNW01000089">
    <property type="protein sequence ID" value="RVW99071.1"/>
    <property type="molecule type" value="Genomic_DNA"/>
</dbReference>
<proteinExistence type="predicted"/>
<evidence type="ECO:0000313" key="3">
    <source>
        <dbReference type="EMBL" id="RVW99071.1"/>
    </source>
</evidence>
<gene>
    <name evidence="3" type="ORF">CK203_018973</name>
</gene>
<organism evidence="3 4">
    <name type="scientific">Vitis vinifera</name>
    <name type="common">Grape</name>
    <dbReference type="NCBI Taxonomy" id="29760"/>
    <lineage>
        <taxon>Eukaryota</taxon>
        <taxon>Viridiplantae</taxon>
        <taxon>Streptophyta</taxon>
        <taxon>Embryophyta</taxon>
        <taxon>Tracheophyta</taxon>
        <taxon>Spermatophyta</taxon>
        <taxon>Magnoliopsida</taxon>
        <taxon>eudicotyledons</taxon>
        <taxon>Gunneridae</taxon>
        <taxon>Pentapetalae</taxon>
        <taxon>rosids</taxon>
        <taxon>Vitales</taxon>
        <taxon>Vitaceae</taxon>
        <taxon>Viteae</taxon>
        <taxon>Vitis</taxon>
    </lineage>
</organism>
<dbReference type="AlphaFoldDB" id="A0A438IQW6"/>
<feature type="compositionally biased region" description="Basic and acidic residues" evidence="1">
    <location>
        <begin position="249"/>
        <end position="266"/>
    </location>
</feature>
<dbReference type="Proteomes" id="UP000288805">
    <property type="component" value="Unassembled WGS sequence"/>
</dbReference>
<dbReference type="SUPFAM" id="SSF53098">
    <property type="entry name" value="Ribonuclease H-like"/>
    <property type="match status" value="1"/>
</dbReference>
<evidence type="ECO:0000256" key="1">
    <source>
        <dbReference type="SAM" id="MobiDB-lite"/>
    </source>
</evidence>
<protein>
    <recommendedName>
        <fullName evidence="2">HAT C-terminal dimerisation domain-containing protein</fullName>
    </recommendedName>
</protein>
<sequence>MRNHPSEPKSPRNAFLPKLFQTSVNERSLEPLYYSSFVFATLVYGVIGINFVDHFLNQGAPAEHKSAETPIGHESCAAHCIDLIFEDIGKRPSVIEVINNARKITNFIYNHGVELVVIRNYFKRSMMFFAKLDPTTESLGQFGNELVLFRDAKRGFGDRAAIAARSTMVPVEWWFMYGNQTPTLRKLAIKVLSQTASSTASEVGEEEDNQLFQWVRPIHLDDEVGNPDPRIAAHAQEFGVNVERVLSEEVHSESFSKDTDDSHQEIDSTSAGHSSRPSAAGTSASGYDGSRGGTDDGGDNAGGDINERQHSQYPVNQFTYENTFTHCTQDEDHGSRRAGPGIGVIGKPYRGRERMMEPYNEELLSGSFESMSIGTQFSDSSNEANVYPSHVMSYGQPSSSTDEEYGMSRYSPSRQISYQVPYQMEGGLGINTWVNFEYPIHVEAVGRTQEIYAWHVRIFNQYYRGSLSWYQYCLQQQDGVPSSINPIEPHRSSFWY</sequence>
<dbReference type="PANTHER" id="PTHR32166:SF74">
    <property type="entry name" value="OS05G0256350 PROTEIN"/>
    <property type="match status" value="1"/>
</dbReference>